<organism evidence="3 4">
    <name type="scientific">Azospirillum rugosum</name>
    <dbReference type="NCBI Taxonomy" id="416170"/>
    <lineage>
        <taxon>Bacteria</taxon>
        <taxon>Pseudomonadati</taxon>
        <taxon>Pseudomonadota</taxon>
        <taxon>Alphaproteobacteria</taxon>
        <taxon>Rhodospirillales</taxon>
        <taxon>Azospirillaceae</taxon>
        <taxon>Azospirillum</taxon>
    </lineage>
</organism>
<dbReference type="EMBL" id="JAGINP010000018">
    <property type="protein sequence ID" value="MBP2294877.1"/>
    <property type="molecule type" value="Genomic_DNA"/>
</dbReference>
<feature type="transmembrane region" description="Helical" evidence="2">
    <location>
        <begin position="41"/>
        <end position="63"/>
    </location>
</feature>
<keyword evidence="2" id="KW-0812">Transmembrane</keyword>
<feature type="region of interest" description="Disordered" evidence="1">
    <location>
        <begin position="1"/>
        <end position="36"/>
    </location>
</feature>
<dbReference type="RefSeq" id="WP_209769183.1">
    <property type="nucleotide sequence ID" value="NZ_JAGINP010000018.1"/>
</dbReference>
<accession>A0ABS4SSE7</accession>
<comment type="caution">
    <text evidence="3">The sequence shown here is derived from an EMBL/GenBank/DDBJ whole genome shotgun (WGS) entry which is preliminary data.</text>
</comment>
<evidence type="ECO:0000313" key="3">
    <source>
        <dbReference type="EMBL" id="MBP2294877.1"/>
    </source>
</evidence>
<feature type="transmembrane region" description="Helical" evidence="2">
    <location>
        <begin position="69"/>
        <end position="92"/>
    </location>
</feature>
<proteinExistence type="predicted"/>
<evidence type="ECO:0000256" key="2">
    <source>
        <dbReference type="SAM" id="Phobius"/>
    </source>
</evidence>
<keyword evidence="2" id="KW-0472">Membrane</keyword>
<sequence length="103" mass="10750">MLDVYGTSCPPPRQRWTRVARSDGRSTGPAARRPSGFLSPALTATALAAVMLHLLANLASYLASADAASAVTVLLGMAAVLVTLLPFTLLCARRAGEALRRDA</sequence>
<name>A0ABS4SSE7_9PROT</name>
<dbReference type="Proteomes" id="UP000781958">
    <property type="component" value="Unassembled WGS sequence"/>
</dbReference>
<evidence type="ECO:0000313" key="4">
    <source>
        <dbReference type="Proteomes" id="UP000781958"/>
    </source>
</evidence>
<protein>
    <submittedName>
        <fullName evidence="3">Uncharacterized membrane protein YhaH (DUF805 family)</fullName>
    </submittedName>
</protein>
<keyword evidence="2" id="KW-1133">Transmembrane helix</keyword>
<reference evidence="3 4" key="1">
    <citation type="submission" date="2021-03" db="EMBL/GenBank/DDBJ databases">
        <title>Genomic Encyclopedia of Type Strains, Phase III (KMG-III): the genomes of soil and plant-associated and newly described type strains.</title>
        <authorList>
            <person name="Whitman W."/>
        </authorList>
    </citation>
    <scope>NUCLEOTIDE SEQUENCE [LARGE SCALE GENOMIC DNA]</scope>
    <source>
        <strain evidence="3 4">IMMIB AFH-6</strain>
    </source>
</reference>
<evidence type="ECO:0000256" key="1">
    <source>
        <dbReference type="SAM" id="MobiDB-lite"/>
    </source>
</evidence>
<gene>
    <name evidence="3" type="ORF">J2851_004673</name>
</gene>
<keyword evidence="4" id="KW-1185">Reference proteome</keyword>